<sequence>MAYRKEKPKQGSELEKFLVREQPYTYEDYAALPEDELLRYELADGKLELMSSPTPRHQLVILQIVIAVTQTCGKEYFLIQDVDLLISNTEVRRADLSIIHRSRKAIITNKGITEPPEVVVEILSPLTARTDKYSKAKSYTSFGIPEYWILDPLNGLLEKHVLDNNAYRLANLYMKDDCIDLEQLPCASFTLNELLSEAAELPND</sequence>
<accession>A0A559K3G5</accession>
<gene>
    <name evidence="2" type="ORF">FPZ49_27965</name>
</gene>
<protein>
    <submittedName>
        <fullName evidence="2">Uma2 family endonuclease</fullName>
    </submittedName>
</protein>
<dbReference type="SUPFAM" id="SSF52980">
    <property type="entry name" value="Restriction endonuclease-like"/>
    <property type="match status" value="1"/>
</dbReference>
<organism evidence="2 3">
    <name type="scientific">Paenibacillus cremeus</name>
    <dbReference type="NCBI Taxonomy" id="2163881"/>
    <lineage>
        <taxon>Bacteria</taxon>
        <taxon>Bacillati</taxon>
        <taxon>Bacillota</taxon>
        <taxon>Bacilli</taxon>
        <taxon>Bacillales</taxon>
        <taxon>Paenibacillaceae</taxon>
        <taxon>Paenibacillus</taxon>
    </lineage>
</organism>
<reference evidence="2 3" key="1">
    <citation type="submission" date="2019-07" db="EMBL/GenBank/DDBJ databases">
        <authorList>
            <person name="Kim J."/>
        </authorList>
    </citation>
    <scope>NUCLEOTIDE SEQUENCE [LARGE SCALE GENOMIC DNA]</scope>
    <source>
        <strain evidence="2 3">JC52</strain>
    </source>
</reference>
<dbReference type="Gene3D" id="3.90.1570.10">
    <property type="entry name" value="tt1808, chain A"/>
    <property type="match status" value="1"/>
</dbReference>
<proteinExistence type="predicted"/>
<dbReference type="RefSeq" id="WP_144853366.1">
    <property type="nucleotide sequence ID" value="NZ_VNJI01000050.1"/>
</dbReference>
<dbReference type="AlphaFoldDB" id="A0A559K3G5"/>
<feature type="domain" description="Putative restriction endonuclease" evidence="1">
    <location>
        <begin position="27"/>
        <end position="183"/>
    </location>
</feature>
<keyword evidence="2" id="KW-0255">Endonuclease</keyword>
<name>A0A559K3G5_9BACL</name>
<dbReference type="PANTHER" id="PTHR34107">
    <property type="entry name" value="SLL0198 PROTEIN-RELATED"/>
    <property type="match status" value="1"/>
</dbReference>
<dbReference type="InterPro" id="IPR008538">
    <property type="entry name" value="Uma2"/>
</dbReference>
<dbReference type="Proteomes" id="UP000317036">
    <property type="component" value="Unassembled WGS sequence"/>
</dbReference>
<dbReference type="InterPro" id="IPR011335">
    <property type="entry name" value="Restrct_endonuc-II-like"/>
</dbReference>
<dbReference type="EMBL" id="VNJI01000050">
    <property type="protein sequence ID" value="TVY06685.1"/>
    <property type="molecule type" value="Genomic_DNA"/>
</dbReference>
<keyword evidence="2" id="KW-0378">Hydrolase</keyword>
<dbReference type="Pfam" id="PF05685">
    <property type="entry name" value="Uma2"/>
    <property type="match status" value="1"/>
</dbReference>
<comment type="caution">
    <text evidence="2">The sequence shown here is derived from an EMBL/GenBank/DDBJ whole genome shotgun (WGS) entry which is preliminary data.</text>
</comment>
<dbReference type="InterPro" id="IPR012296">
    <property type="entry name" value="Nuclease_put_TT1808"/>
</dbReference>
<dbReference type="GO" id="GO:0004519">
    <property type="term" value="F:endonuclease activity"/>
    <property type="evidence" value="ECO:0007669"/>
    <property type="project" value="UniProtKB-KW"/>
</dbReference>
<dbReference type="OrthoDB" id="9808428at2"/>
<evidence type="ECO:0000313" key="3">
    <source>
        <dbReference type="Proteomes" id="UP000317036"/>
    </source>
</evidence>
<evidence type="ECO:0000259" key="1">
    <source>
        <dbReference type="Pfam" id="PF05685"/>
    </source>
</evidence>
<dbReference type="CDD" id="cd06260">
    <property type="entry name" value="DUF820-like"/>
    <property type="match status" value="1"/>
</dbReference>
<keyword evidence="3" id="KW-1185">Reference proteome</keyword>
<keyword evidence="2" id="KW-0540">Nuclease</keyword>
<dbReference type="PANTHER" id="PTHR34107:SF4">
    <property type="entry name" value="SLL1222 PROTEIN"/>
    <property type="match status" value="1"/>
</dbReference>
<evidence type="ECO:0000313" key="2">
    <source>
        <dbReference type="EMBL" id="TVY06685.1"/>
    </source>
</evidence>